<dbReference type="EMBL" id="CP020867">
    <property type="protein sequence ID" value="ARJ55962.1"/>
    <property type="molecule type" value="Genomic_DNA"/>
</dbReference>
<proteinExistence type="predicted"/>
<evidence type="ECO:0000313" key="1">
    <source>
        <dbReference type="EMBL" id="ARJ55962.1"/>
    </source>
</evidence>
<evidence type="ECO:0000313" key="2">
    <source>
        <dbReference type="Proteomes" id="UP000192902"/>
    </source>
</evidence>
<accession>A0A1W6BV48</accession>
<dbReference type="eggNOG" id="ENOG503004N">
    <property type="taxonomic scope" value="Bacteria"/>
</dbReference>
<gene>
    <name evidence="1" type="ORF">CCUN_0308</name>
</gene>
<dbReference type="AlphaFoldDB" id="A0A1W6BV48"/>
<name>A0A1W6BV48_9BACT</name>
<dbReference type="STRING" id="1121267.CCUN_0308"/>
<organism evidence="1 2">
    <name type="scientific">Campylobacter cuniculorum DSM 23162 = LMG 24588</name>
    <dbReference type="NCBI Taxonomy" id="1121267"/>
    <lineage>
        <taxon>Bacteria</taxon>
        <taxon>Pseudomonadati</taxon>
        <taxon>Campylobacterota</taxon>
        <taxon>Epsilonproteobacteria</taxon>
        <taxon>Campylobacterales</taxon>
        <taxon>Campylobacteraceae</taxon>
        <taxon>Campylobacter</taxon>
    </lineage>
</organism>
<sequence length="145" mass="17353">MIEIYIFISALAFLLLYFAVKKLTLNVDEKALIEPIKAELYPKFCDYIDQKIKELREDLENENFKLLDETKKSEFLEKLGDLNRELVFIQTMNLSKKNDSIWQSELFGFLKELENLILKYLEESEKISEDLRQDLMQEFQRLKNS</sequence>
<dbReference type="KEGG" id="ccun:CCUN_0308"/>
<protein>
    <submittedName>
        <fullName evidence="1">Putative membrane protein</fullName>
    </submittedName>
</protein>
<dbReference type="RefSeq" id="WP_027305270.1">
    <property type="nucleotide sequence ID" value="NZ_CP020867.1"/>
</dbReference>
<reference evidence="1 2" key="1">
    <citation type="submission" date="2017-04" db="EMBL/GenBank/DDBJ databases">
        <title>Complete genome sequence of the Campylobacter cuniculorum type strain LMG24588.</title>
        <authorList>
            <person name="Miller W.G."/>
            <person name="Yee E."/>
            <person name="Revez J."/>
            <person name="Bono J.L."/>
            <person name="Rossi M."/>
        </authorList>
    </citation>
    <scope>NUCLEOTIDE SEQUENCE [LARGE SCALE GENOMIC DNA]</scope>
    <source>
        <strain evidence="1 2">LMG 24588</strain>
    </source>
</reference>
<dbReference type="OrthoDB" id="5339506at2"/>
<dbReference type="Proteomes" id="UP000192902">
    <property type="component" value="Chromosome"/>
</dbReference>